<organism evidence="1 2">
    <name type="scientific">Artemia franciscana</name>
    <name type="common">Brine shrimp</name>
    <name type="synonym">Artemia sanfranciscana</name>
    <dbReference type="NCBI Taxonomy" id="6661"/>
    <lineage>
        <taxon>Eukaryota</taxon>
        <taxon>Metazoa</taxon>
        <taxon>Ecdysozoa</taxon>
        <taxon>Arthropoda</taxon>
        <taxon>Crustacea</taxon>
        <taxon>Branchiopoda</taxon>
        <taxon>Anostraca</taxon>
        <taxon>Artemiidae</taxon>
        <taxon>Artemia</taxon>
    </lineage>
</organism>
<evidence type="ECO:0000313" key="1">
    <source>
        <dbReference type="EMBL" id="KAK2705004.1"/>
    </source>
</evidence>
<proteinExistence type="predicted"/>
<dbReference type="Proteomes" id="UP001187531">
    <property type="component" value="Unassembled WGS sequence"/>
</dbReference>
<reference evidence="1" key="1">
    <citation type="submission" date="2023-07" db="EMBL/GenBank/DDBJ databases">
        <title>Chromosome-level genome assembly of Artemia franciscana.</title>
        <authorList>
            <person name="Jo E."/>
        </authorList>
    </citation>
    <scope>NUCLEOTIDE SEQUENCE</scope>
    <source>
        <tissue evidence="1">Whole body</tissue>
    </source>
</reference>
<evidence type="ECO:0000313" key="2">
    <source>
        <dbReference type="Proteomes" id="UP001187531"/>
    </source>
</evidence>
<keyword evidence="2" id="KW-1185">Reference proteome</keyword>
<dbReference type="AlphaFoldDB" id="A0AA88H7E5"/>
<accession>A0AA88H7E5</accession>
<protein>
    <submittedName>
        <fullName evidence="1">Uncharacterized protein</fullName>
    </submittedName>
</protein>
<comment type="caution">
    <text evidence="1">The sequence shown here is derived from an EMBL/GenBank/DDBJ whole genome shotgun (WGS) entry which is preliminary data.</text>
</comment>
<gene>
    <name evidence="1" type="ORF">QYM36_017154</name>
</gene>
<name>A0AA88H7E5_ARTSF</name>
<sequence>MCECHPAEELEGSVDQGQYPISFVGRCVALEVKFELVVNDDAKVFYLIFDWDSPFGMDAIWSRRLVGLQFVQLVQDMCWDNLDLINPWDIVGLFLAAVSVCVAV</sequence>
<dbReference type="EMBL" id="JAVRJZ010000021">
    <property type="protein sequence ID" value="KAK2705004.1"/>
    <property type="molecule type" value="Genomic_DNA"/>
</dbReference>